<dbReference type="OrthoDB" id="1298661at2759"/>
<evidence type="ECO:0000256" key="4">
    <source>
        <dbReference type="ARBA" id="ARBA00022691"/>
    </source>
</evidence>
<evidence type="ECO:0000256" key="6">
    <source>
        <dbReference type="ARBA" id="ARBA00039449"/>
    </source>
</evidence>
<evidence type="ECO:0000256" key="11">
    <source>
        <dbReference type="PIRSR" id="PIRSR016958-1"/>
    </source>
</evidence>
<feature type="binding site" evidence="11">
    <location>
        <position position="94"/>
    </location>
    <ligand>
        <name>S-adenosyl-L-methionine</name>
        <dbReference type="ChEBI" id="CHEBI:59789"/>
    </ligand>
</feature>
<protein>
    <recommendedName>
        <fullName evidence="6">Alpha N-terminal protein methyltransferase 1</fullName>
        <ecNumber evidence="5">2.1.1.244</ecNumber>
    </recommendedName>
    <alternativeName>
        <fullName evidence="7">X-Pro-Lys N-terminal protein methyltransferase 1</fullName>
    </alternativeName>
</protein>
<dbReference type="EMBL" id="MU151053">
    <property type="protein sequence ID" value="KAF9454538.1"/>
    <property type="molecule type" value="Genomic_DNA"/>
</dbReference>
<evidence type="ECO:0000256" key="3">
    <source>
        <dbReference type="ARBA" id="ARBA00022679"/>
    </source>
</evidence>
<comment type="similarity">
    <text evidence="1">Belongs to the methyltransferase superfamily. NTM1 family.</text>
</comment>
<feature type="binding site" evidence="11">
    <location>
        <position position="99"/>
    </location>
    <ligand>
        <name>S-adenosyl-L-methionine</name>
        <dbReference type="ChEBI" id="CHEBI:59789"/>
    </ligand>
</feature>
<dbReference type="InterPro" id="IPR008576">
    <property type="entry name" value="MeTrfase_NTM1"/>
</dbReference>
<dbReference type="PANTHER" id="PTHR12753">
    <property type="entry name" value="AD-003 - RELATED"/>
    <property type="match status" value="1"/>
</dbReference>
<dbReference type="CDD" id="cd02440">
    <property type="entry name" value="AdoMet_MTases"/>
    <property type="match status" value="1"/>
</dbReference>
<keyword evidence="2 13" id="KW-0489">Methyltransferase</keyword>
<dbReference type="PIRSF" id="PIRSF016958">
    <property type="entry name" value="DUF858_MeTrfase_lik"/>
    <property type="match status" value="1"/>
</dbReference>
<keyword evidence="3" id="KW-0808">Transferase</keyword>
<dbReference type="InterPro" id="IPR029063">
    <property type="entry name" value="SAM-dependent_MTases_sf"/>
</dbReference>
<sequence length="295" mass="32786">MAATTTDNDEPVVENGIQYWEAQPATYDGVLGGFGTGSLPRVETLGSRLFLLHLYPSLSTVPSAFNPSKPKFNPDTGSPEQAPRTKRVRALDVGAGIGRVTCDTLLHLVDDVVLLEPVTSFVQEALARGRASLDSSTPKRLQWRGIADKTKSVTFLQGTLQELDPLNPHRVQFLDRIGYEPSRPQDDIGMGFDVIWCQWCLGHLSNEDLIAFFRRCRTALRDREKGNSVIVVKENCCSDVDGQATIAFDEEDSSLTRSDKTWKMLFEEAGLTLVQEKLQEGLPHGLYVVKMYALR</sequence>
<dbReference type="Gene3D" id="3.40.50.150">
    <property type="entry name" value="Vaccinia Virus protein VP39"/>
    <property type="match status" value="1"/>
</dbReference>
<dbReference type="GO" id="GO:0071885">
    <property type="term" value="F:N-terminal protein N-methyltransferase activity"/>
    <property type="evidence" value="ECO:0007669"/>
    <property type="project" value="UniProtKB-EC"/>
</dbReference>
<comment type="catalytic activity">
    <reaction evidence="9">
        <text>N-terminal L-prolyl-L-prolyl-L-lysyl-[protein] + 2 S-adenosyl-L-methionine = N-terminal N,N-dimethyl-L-prolyl-L-prolyl-L-lysyl-[protein] + 2 S-adenosyl-L-homocysteine + 2 H(+)</text>
        <dbReference type="Rhea" id="RHEA:54736"/>
        <dbReference type="Rhea" id="RHEA-COMP:13787"/>
        <dbReference type="Rhea" id="RHEA-COMP:13974"/>
        <dbReference type="ChEBI" id="CHEBI:15378"/>
        <dbReference type="ChEBI" id="CHEBI:57856"/>
        <dbReference type="ChEBI" id="CHEBI:59789"/>
        <dbReference type="ChEBI" id="CHEBI:138059"/>
        <dbReference type="ChEBI" id="CHEBI:138318"/>
        <dbReference type="EC" id="2.1.1.244"/>
    </reaction>
</comment>
<comment type="caution">
    <text evidence="13">The sequence shown here is derived from an EMBL/GenBank/DDBJ whole genome shotgun (WGS) entry which is preliminary data.</text>
</comment>
<evidence type="ECO:0000256" key="2">
    <source>
        <dbReference type="ARBA" id="ARBA00022603"/>
    </source>
</evidence>
<dbReference type="Pfam" id="PF05891">
    <property type="entry name" value="Methyltransf_PK"/>
    <property type="match status" value="2"/>
</dbReference>
<dbReference type="AlphaFoldDB" id="A0A9P6CAY7"/>
<dbReference type="EC" id="2.1.1.244" evidence="5"/>
<name>A0A9P6CAY7_9AGAR</name>
<keyword evidence="14" id="KW-1185">Reference proteome</keyword>
<dbReference type="SUPFAM" id="SSF53335">
    <property type="entry name" value="S-adenosyl-L-methionine-dependent methyltransferases"/>
    <property type="match status" value="1"/>
</dbReference>
<evidence type="ECO:0000256" key="12">
    <source>
        <dbReference type="SAM" id="MobiDB-lite"/>
    </source>
</evidence>
<organism evidence="13 14">
    <name type="scientific">Macrolepiota fuliginosa MF-IS2</name>
    <dbReference type="NCBI Taxonomy" id="1400762"/>
    <lineage>
        <taxon>Eukaryota</taxon>
        <taxon>Fungi</taxon>
        <taxon>Dikarya</taxon>
        <taxon>Basidiomycota</taxon>
        <taxon>Agaricomycotina</taxon>
        <taxon>Agaricomycetes</taxon>
        <taxon>Agaricomycetidae</taxon>
        <taxon>Agaricales</taxon>
        <taxon>Agaricineae</taxon>
        <taxon>Agaricaceae</taxon>
        <taxon>Macrolepiota</taxon>
    </lineage>
</organism>
<evidence type="ECO:0000256" key="9">
    <source>
        <dbReference type="ARBA" id="ARBA00047885"/>
    </source>
</evidence>
<reference evidence="13" key="1">
    <citation type="submission" date="2020-11" db="EMBL/GenBank/DDBJ databases">
        <authorList>
            <consortium name="DOE Joint Genome Institute"/>
            <person name="Ahrendt S."/>
            <person name="Riley R."/>
            <person name="Andreopoulos W."/>
            <person name="Labutti K."/>
            <person name="Pangilinan J."/>
            <person name="Ruiz-Duenas F.J."/>
            <person name="Barrasa J.M."/>
            <person name="Sanchez-Garcia M."/>
            <person name="Camarero S."/>
            <person name="Miyauchi S."/>
            <person name="Serrano A."/>
            <person name="Linde D."/>
            <person name="Babiker R."/>
            <person name="Drula E."/>
            <person name="Ayuso-Fernandez I."/>
            <person name="Pacheco R."/>
            <person name="Padilla G."/>
            <person name="Ferreira P."/>
            <person name="Barriuso J."/>
            <person name="Kellner H."/>
            <person name="Castanera R."/>
            <person name="Alfaro M."/>
            <person name="Ramirez L."/>
            <person name="Pisabarro A.G."/>
            <person name="Kuo A."/>
            <person name="Tritt A."/>
            <person name="Lipzen A."/>
            <person name="He G."/>
            <person name="Yan M."/>
            <person name="Ng V."/>
            <person name="Cullen D."/>
            <person name="Martin F."/>
            <person name="Rosso M.-N."/>
            <person name="Henrissat B."/>
            <person name="Hibbett D."/>
            <person name="Martinez A.T."/>
            <person name="Grigoriev I.V."/>
        </authorList>
    </citation>
    <scope>NUCLEOTIDE SEQUENCE</scope>
    <source>
        <strain evidence="13">MF-IS2</strain>
    </source>
</reference>
<feature type="binding site" evidence="11">
    <location>
        <position position="198"/>
    </location>
    <ligand>
        <name>S-adenosyl-L-methionine</name>
        <dbReference type="ChEBI" id="CHEBI:59789"/>
    </ligand>
</feature>
<evidence type="ECO:0000256" key="10">
    <source>
        <dbReference type="ARBA" id="ARBA00048167"/>
    </source>
</evidence>
<evidence type="ECO:0000313" key="13">
    <source>
        <dbReference type="EMBL" id="KAF9454538.1"/>
    </source>
</evidence>
<accession>A0A9P6CAY7</accession>
<dbReference type="GO" id="GO:0005737">
    <property type="term" value="C:cytoplasm"/>
    <property type="evidence" value="ECO:0007669"/>
    <property type="project" value="TreeGrafter"/>
</dbReference>
<comment type="catalytic activity">
    <reaction evidence="10">
        <text>N-terminal L-alanyl-L-prolyl-L-lysyl-[protein] + 3 S-adenosyl-L-methionine = N-terminal N,N,N-trimethyl-L-alanyl-L-prolyl-L-lysyl-[protein] + 3 S-adenosyl-L-homocysteine + 3 H(+)</text>
        <dbReference type="Rhea" id="RHEA:54712"/>
        <dbReference type="Rhea" id="RHEA-COMP:13785"/>
        <dbReference type="Rhea" id="RHEA-COMP:13971"/>
        <dbReference type="ChEBI" id="CHEBI:15378"/>
        <dbReference type="ChEBI" id="CHEBI:57856"/>
        <dbReference type="ChEBI" id="CHEBI:59789"/>
        <dbReference type="ChEBI" id="CHEBI:138057"/>
        <dbReference type="ChEBI" id="CHEBI:138315"/>
        <dbReference type="EC" id="2.1.1.244"/>
    </reaction>
</comment>
<proteinExistence type="inferred from homology"/>
<evidence type="ECO:0000256" key="5">
    <source>
        <dbReference type="ARBA" id="ARBA00039112"/>
    </source>
</evidence>
<dbReference type="PANTHER" id="PTHR12753:SF0">
    <property type="entry name" value="ALPHA N-TERMINAL PROTEIN METHYLTRANSFERASE 1"/>
    <property type="match status" value="1"/>
</dbReference>
<comment type="catalytic activity">
    <reaction evidence="8">
        <text>N-terminal L-seryl-L-prolyl-L-lysyl-[protein] + 3 S-adenosyl-L-methionine = N-terminal N,N,N-trimethyl-L-seryl-L-prolyl-L-lysyl-[protein] + 3 S-adenosyl-L-homocysteine + 3 H(+)</text>
        <dbReference type="Rhea" id="RHEA:54724"/>
        <dbReference type="Rhea" id="RHEA-COMP:13789"/>
        <dbReference type="Rhea" id="RHEA-COMP:13973"/>
        <dbReference type="ChEBI" id="CHEBI:15378"/>
        <dbReference type="ChEBI" id="CHEBI:57856"/>
        <dbReference type="ChEBI" id="CHEBI:59789"/>
        <dbReference type="ChEBI" id="CHEBI:138061"/>
        <dbReference type="ChEBI" id="CHEBI:138317"/>
        <dbReference type="EC" id="2.1.1.244"/>
    </reaction>
</comment>
<dbReference type="GO" id="GO:0032259">
    <property type="term" value="P:methylation"/>
    <property type="evidence" value="ECO:0007669"/>
    <property type="project" value="UniProtKB-KW"/>
</dbReference>
<gene>
    <name evidence="13" type="ORF">P691DRAFT_692140</name>
</gene>
<evidence type="ECO:0000256" key="7">
    <source>
        <dbReference type="ARBA" id="ARBA00043129"/>
    </source>
</evidence>
<dbReference type="Proteomes" id="UP000807342">
    <property type="component" value="Unassembled WGS sequence"/>
</dbReference>
<evidence type="ECO:0000256" key="1">
    <source>
        <dbReference type="ARBA" id="ARBA00009059"/>
    </source>
</evidence>
<keyword evidence="4 11" id="KW-0949">S-adenosyl-L-methionine</keyword>
<feature type="binding site" evidence="11">
    <location>
        <begin position="160"/>
        <end position="161"/>
    </location>
    <ligand>
        <name>S-adenosyl-L-methionine</name>
        <dbReference type="ChEBI" id="CHEBI:59789"/>
    </ligand>
</feature>
<evidence type="ECO:0000256" key="8">
    <source>
        <dbReference type="ARBA" id="ARBA00047306"/>
    </source>
</evidence>
<feature type="region of interest" description="Disordered" evidence="12">
    <location>
        <begin position="65"/>
        <end position="84"/>
    </location>
</feature>
<evidence type="ECO:0000313" key="14">
    <source>
        <dbReference type="Proteomes" id="UP000807342"/>
    </source>
</evidence>